<dbReference type="Proteomes" id="UP000277204">
    <property type="component" value="Unassembled WGS sequence"/>
</dbReference>
<evidence type="ECO:0000313" key="1">
    <source>
        <dbReference type="EMBL" id="VDP28923.1"/>
    </source>
</evidence>
<gene>
    <name evidence="1" type="ORF">SMRZ_LOCUS18725</name>
</gene>
<protein>
    <submittedName>
        <fullName evidence="1">Uncharacterized protein</fullName>
    </submittedName>
</protein>
<evidence type="ECO:0000313" key="2">
    <source>
        <dbReference type="Proteomes" id="UP000277204"/>
    </source>
</evidence>
<dbReference type="AlphaFoldDB" id="A0A3P8G357"/>
<accession>A0A3P8G357</accession>
<reference evidence="1 2" key="1">
    <citation type="submission" date="2018-11" db="EMBL/GenBank/DDBJ databases">
        <authorList>
            <consortium name="Pathogen Informatics"/>
        </authorList>
    </citation>
    <scope>NUCLEOTIDE SEQUENCE [LARGE SCALE GENOMIC DNA]</scope>
    <source>
        <strain evidence="1 2">Zambia</strain>
    </source>
</reference>
<name>A0A3P8G357_9TREM</name>
<proteinExistence type="predicted"/>
<organism evidence="1 2">
    <name type="scientific">Schistosoma margrebowiei</name>
    <dbReference type="NCBI Taxonomy" id="48269"/>
    <lineage>
        <taxon>Eukaryota</taxon>
        <taxon>Metazoa</taxon>
        <taxon>Spiralia</taxon>
        <taxon>Lophotrochozoa</taxon>
        <taxon>Platyhelminthes</taxon>
        <taxon>Trematoda</taxon>
        <taxon>Digenea</taxon>
        <taxon>Strigeidida</taxon>
        <taxon>Schistosomatoidea</taxon>
        <taxon>Schistosomatidae</taxon>
        <taxon>Schistosoma</taxon>
    </lineage>
</organism>
<sequence length="66" mass="7993">MSDGHPDFLDCLWSNNYRKVFVCCFDVRWIHWSRSVREFLEVLYPSVPLLLNFSDWPSFFVFDLSL</sequence>
<keyword evidence="2" id="KW-1185">Reference proteome</keyword>
<dbReference type="EMBL" id="UZAI01017736">
    <property type="protein sequence ID" value="VDP28923.1"/>
    <property type="molecule type" value="Genomic_DNA"/>
</dbReference>